<keyword evidence="5" id="KW-0055">Arginine biosynthesis</keyword>
<dbReference type="AlphaFoldDB" id="A0A1N7JT86"/>
<dbReference type="GO" id="GO:0006526">
    <property type="term" value="P:L-arginine biosynthetic process"/>
    <property type="evidence" value="ECO:0007669"/>
    <property type="project" value="UniProtKB-UniRule"/>
</dbReference>
<feature type="binding site" evidence="5">
    <location>
        <begin position="212"/>
        <end position="215"/>
    </location>
    <ligand>
        <name>pyridoxal 5'-phosphate</name>
        <dbReference type="ChEBI" id="CHEBI:597326"/>
    </ligand>
</feature>
<dbReference type="PANTHER" id="PTHR11986:SF79">
    <property type="entry name" value="ACETYLORNITHINE AMINOTRANSFERASE, MITOCHONDRIAL"/>
    <property type="match status" value="1"/>
</dbReference>
<evidence type="ECO:0000256" key="1">
    <source>
        <dbReference type="ARBA" id="ARBA00022576"/>
    </source>
</evidence>
<dbReference type="CDD" id="cd00610">
    <property type="entry name" value="OAT_like"/>
    <property type="match status" value="1"/>
</dbReference>
<dbReference type="GO" id="GO:0030170">
    <property type="term" value="F:pyridoxal phosphate binding"/>
    <property type="evidence" value="ECO:0007669"/>
    <property type="project" value="InterPro"/>
</dbReference>
<gene>
    <name evidence="5" type="primary">argD</name>
    <name evidence="6" type="ORF">SAMN05421790_102291</name>
</gene>
<keyword evidence="3 5" id="KW-0808">Transferase</keyword>
<dbReference type="NCBIfam" id="TIGR00707">
    <property type="entry name" value="argD"/>
    <property type="match status" value="1"/>
</dbReference>
<evidence type="ECO:0000256" key="4">
    <source>
        <dbReference type="ARBA" id="ARBA00022898"/>
    </source>
</evidence>
<dbReference type="GO" id="GO:0042802">
    <property type="term" value="F:identical protein binding"/>
    <property type="evidence" value="ECO:0007669"/>
    <property type="project" value="TreeGrafter"/>
</dbReference>
<dbReference type="PIRSF" id="PIRSF000521">
    <property type="entry name" value="Transaminase_4ab_Lys_Orn"/>
    <property type="match status" value="1"/>
</dbReference>
<organism evidence="6 7">
    <name type="scientific">Kroppenstedtia eburnea</name>
    <dbReference type="NCBI Taxonomy" id="714067"/>
    <lineage>
        <taxon>Bacteria</taxon>
        <taxon>Bacillati</taxon>
        <taxon>Bacillota</taxon>
        <taxon>Bacilli</taxon>
        <taxon>Bacillales</taxon>
        <taxon>Thermoactinomycetaceae</taxon>
        <taxon>Kroppenstedtia</taxon>
    </lineage>
</organism>
<accession>A0A1N7JT86</accession>
<dbReference type="Pfam" id="PF00202">
    <property type="entry name" value="Aminotran_3"/>
    <property type="match status" value="1"/>
</dbReference>
<keyword evidence="4 5" id="KW-0663">Pyridoxal phosphate</keyword>
<keyword evidence="1 5" id="KW-0032">Aminotransferase</keyword>
<comment type="cofactor">
    <cofactor evidence="5">
        <name>pyridoxal 5'-phosphate</name>
        <dbReference type="ChEBI" id="CHEBI:597326"/>
    </cofactor>
    <text evidence="5">Binds 1 pyridoxal phosphate per subunit.</text>
</comment>
<dbReference type="SUPFAM" id="SSF53383">
    <property type="entry name" value="PLP-dependent transferases"/>
    <property type="match status" value="1"/>
</dbReference>
<dbReference type="InterPro" id="IPR015424">
    <property type="entry name" value="PyrdxlP-dep_Trfase"/>
</dbReference>
<evidence type="ECO:0000313" key="7">
    <source>
        <dbReference type="Proteomes" id="UP000186795"/>
    </source>
</evidence>
<dbReference type="InterPro" id="IPR050103">
    <property type="entry name" value="Class-III_PLP-dep_AT"/>
</dbReference>
<dbReference type="HAMAP" id="MF_01107">
    <property type="entry name" value="ArgD_aminotrans_3"/>
    <property type="match status" value="1"/>
</dbReference>
<reference evidence="7" key="1">
    <citation type="submission" date="2017-01" db="EMBL/GenBank/DDBJ databases">
        <authorList>
            <person name="Varghese N."/>
            <person name="Submissions S."/>
        </authorList>
    </citation>
    <scope>NUCLEOTIDE SEQUENCE [LARGE SCALE GENOMIC DNA]</scope>
    <source>
        <strain evidence="7">DSM 45196</strain>
    </source>
</reference>
<protein>
    <recommendedName>
        <fullName evidence="5">Acetylornithine aminotransferase</fullName>
        <shortName evidence="5">ACOAT</shortName>
        <ecNumber evidence="5">2.6.1.11</ecNumber>
    </recommendedName>
</protein>
<dbReference type="InterPro" id="IPR004636">
    <property type="entry name" value="AcOrn/SuccOrn_fam"/>
</dbReference>
<feature type="binding site" evidence="5">
    <location>
        <position position="269"/>
    </location>
    <ligand>
        <name>N(2)-acetyl-L-ornithine</name>
        <dbReference type="ChEBI" id="CHEBI:57805"/>
    </ligand>
</feature>
<dbReference type="NCBIfam" id="NF002797">
    <property type="entry name" value="PRK02936.1"/>
    <property type="match status" value="1"/>
</dbReference>
<feature type="binding site" evidence="5">
    <location>
        <position position="130"/>
    </location>
    <ligand>
        <name>N(2)-acetyl-L-ornithine</name>
        <dbReference type="ChEBI" id="CHEBI:57805"/>
    </ligand>
</feature>
<dbReference type="OrthoDB" id="9807885at2"/>
<evidence type="ECO:0000256" key="5">
    <source>
        <dbReference type="HAMAP-Rule" id="MF_01107"/>
    </source>
</evidence>
<dbReference type="Proteomes" id="UP000186795">
    <property type="component" value="Unassembled WGS sequence"/>
</dbReference>
<dbReference type="RefSeq" id="WP_076523813.1">
    <property type="nucleotide sequence ID" value="NZ_CP048103.1"/>
</dbReference>
<dbReference type="PROSITE" id="PS00600">
    <property type="entry name" value="AA_TRANSFER_CLASS_3"/>
    <property type="match status" value="1"/>
</dbReference>
<dbReference type="GO" id="GO:0003992">
    <property type="term" value="F:N2-acetyl-L-ornithine:2-oxoglutarate 5-aminotransferase activity"/>
    <property type="evidence" value="ECO:0007669"/>
    <property type="project" value="UniProtKB-UniRule"/>
</dbReference>
<dbReference type="FunFam" id="3.40.640.10:FF:000004">
    <property type="entry name" value="Acetylornithine aminotransferase"/>
    <property type="match status" value="1"/>
</dbReference>
<dbReference type="NCBIfam" id="NF002325">
    <property type="entry name" value="PRK01278.1"/>
    <property type="match status" value="1"/>
</dbReference>
<comment type="miscellaneous">
    <text evidence="5">May also have succinyldiaminopimelate aminotransferase activity, thus carrying out the corresponding step in lysine biosynthesis.</text>
</comment>
<name>A0A1N7JT86_9BACL</name>
<evidence type="ECO:0000313" key="6">
    <source>
        <dbReference type="EMBL" id="SIS52563.1"/>
    </source>
</evidence>
<keyword evidence="2 5" id="KW-0028">Amino-acid biosynthesis</keyword>
<dbReference type="PANTHER" id="PTHR11986">
    <property type="entry name" value="AMINOTRANSFERASE CLASS III"/>
    <property type="match status" value="1"/>
</dbReference>
<dbReference type="InterPro" id="IPR005814">
    <property type="entry name" value="Aminotrans_3"/>
</dbReference>
<evidence type="ECO:0000256" key="2">
    <source>
        <dbReference type="ARBA" id="ARBA00022605"/>
    </source>
</evidence>
<comment type="subcellular location">
    <subcellularLocation>
        <location evidence="5">Cytoplasm</location>
    </subcellularLocation>
</comment>
<comment type="similarity">
    <text evidence="5">Belongs to the class-III pyridoxal-phosphate-dependent aminotransferase family. ArgD subfamily.</text>
</comment>
<dbReference type="EC" id="2.6.1.11" evidence="5"/>
<comment type="subunit">
    <text evidence="5">Homodimer.</text>
</comment>
<dbReference type="EMBL" id="FTOD01000002">
    <property type="protein sequence ID" value="SIS52563.1"/>
    <property type="molecule type" value="Genomic_DNA"/>
</dbReference>
<evidence type="ECO:0000256" key="3">
    <source>
        <dbReference type="ARBA" id="ARBA00022679"/>
    </source>
</evidence>
<sequence>MTLFPTYQRNDLRPVHGEGAWLWDEAGKKYLDFTSGLGVCNLGHVHPRVKEAVKEQLDRLWHVSNLFQIPLQEEVSERLAQASGLPFTFFCNSGAEANEAALKLARRYGRERKGLAKPEVVTFQSSFHGRTLATLTATGQIKVKEGFAPLPEGFRRLPYNDVSALEAGLTDTTAAVLLELIQGEGGVHPADPPFLRRLEELCREREILLMVDEVQTGMGRTGSLFAFQEAGIQPDVITLAKGLGNGIPVGAMLGRSGLEAHFGPGSHGSTFGGNPVAMAAAKAVLREWMETDLPVRVKETARHLAVLLHERVAGLPFVREVRGQGWMWGVELDRPVAPLLSLLQEQGVLALVAGPRVLRLLPPLVTGVAEVELAVTRMEEAWLLLEEVGGDESVSRV</sequence>
<dbReference type="GO" id="GO:0005737">
    <property type="term" value="C:cytoplasm"/>
    <property type="evidence" value="ECO:0007669"/>
    <property type="project" value="UniProtKB-SubCell"/>
</dbReference>
<comment type="pathway">
    <text evidence="5">Amino-acid biosynthesis; L-arginine biosynthesis; N(2)-acetyl-L-ornithine from L-glutamate: step 4/4.</text>
</comment>
<keyword evidence="5" id="KW-0963">Cytoplasm</keyword>
<dbReference type="Gene3D" id="3.40.640.10">
    <property type="entry name" value="Type I PLP-dependent aspartate aminotransferase-like (Major domain)"/>
    <property type="match status" value="1"/>
</dbReference>
<dbReference type="InterPro" id="IPR015421">
    <property type="entry name" value="PyrdxlP-dep_Trfase_major"/>
</dbReference>
<keyword evidence="7" id="KW-1185">Reference proteome</keyword>
<feature type="binding site" evidence="5">
    <location>
        <begin position="94"/>
        <end position="95"/>
    </location>
    <ligand>
        <name>pyridoxal 5'-phosphate</name>
        <dbReference type="ChEBI" id="CHEBI:597326"/>
    </ligand>
</feature>
<dbReference type="Gene3D" id="3.90.1150.10">
    <property type="entry name" value="Aspartate Aminotransferase, domain 1"/>
    <property type="match status" value="1"/>
</dbReference>
<dbReference type="InterPro" id="IPR015422">
    <property type="entry name" value="PyrdxlP-dep_Trfase_small"/>
</dbReference>
<proteinExistence type="inferred from homology"/>
<dbReference type="UniPathway" id="UPA00068">
    <property type="reaction ID" value="UER00109"/>
</dbReference>
<feature type="modified residue" description="N6-(pyridoxal phosphate)lysine" evidence="5">
    <location>
        <position position="241"/>
    </location>
</feature>
<comment type="catalytic activity">
    <reaction evidence="5">
        <text>N(2)-acetyl-L-ornithine + 2-oxoglutarate = N-acetyl-L-glutamate 5-semialdehyde + L-glutamate</text>
        <dbReference type="Rhea" id="RHEA:18049"/>
        <dbReference type="ChEBI" id="CHEBI:16810"/>
        <dbReference type="ChEBI" id="CHEBI:29123"/>
        <dbReference type="ChEBI" id="CHEBI:29985"/>
        <dbReference type="ChEBI" id="CHEBI:57805"/>
        <dbReference type="EC" id="2.6.1.11"/>
    </reaction>
</comment>
<feature type="binding site" evidence="5">
    <location>
        <position position="127"/>
    </location>
    <ligand>
        <name>pyridoxal 5'-phosphate</name>
        <dbReference type="ChEBI" id="CHEBI:597326"/>
    </ligand>
</feature>
<dbReference type="InterPro" id="IPR049704">
    <property type="entry name" value="Aminotrans_3_PPA_site"/>
</dbReference>
<feature type="binding site" evidence="5">
    <location>
        <position position="270"/>
    </location>
    <ligand>
        <name>pyridoxal 5'-phosphate</name>
        <dbReference type="ChEBI" id="CHEBI:597326"/>
    </ligand>
</feature>